<keyword evidence="2" id="KW-1185">Reference proteome</keyword>
<comment type="caution">
    <text evidence="1">The sequence shown here is derived from an EMBL/GenBank/DDBJ whole genome shotgun (WGS) entry which is preliminary data.</text>
</comment>
<accession>A0A2T4UD07</accession>
<organism evidence="1 2">
    <name type="scientific">Paraconexibacter algicola</name>
    <dbReference type="NCBI Taxonomy" id="2133960"/>
    <lineage>
        <taxon>Bacteria</taxon>
        <taxon>Bacillati</taxon>
        <taxon>Actinomycetota</taxon>
        <taxon>Thermoleophilia</taxon>
        <taxon>Solirubrobacterales</taxon>
        <taxon>Paraconexibacteraceae</taxon>
        <taxon>Paraconexibacter</taxon>
    </lineage>
</organism>
<gene>
    <name evidence="1" type="ORF">C7Y72_17065</name>
</gene>
<dbReference type="Proteomes" id="UP000240739">
    <property type="component" value="Unassembled WGS sequence"/>
</dbReference>
<proteinExistence type="predicted"/>
<name>A0A2T4UD07_9ACTN</name>
<dbReference type="EMBL" id="PYYB01000003">
    <property type="protein sequence ID" value="PTL55373.1"/>
    <property type="molecule type" value="Genomic_DNA"/>
</dbReference>
<protein>
    <submittedName>
        <fullName evidence="1">Uncharacterized protein</fullName>
    </submittedName>
</protein>
<evidence type="ECO:0000313" key="2">
    <source>
        <dbReference type="Proteomes" id="UP000240739"/>
    </source>
</evidence>
<dbReference type="AlphaFoldDB" id="A0A2T4UD07"/>
<reference evidence="1 2" key="1">
    <citation type="submission" date="2018-03" db="EMBL/GenBank/DDBJ databases">
        <title>Aquarubrobacter algicola gen. nov., sp. nov., a novel actinobacterium isolated from shallow eutrophic lake during the end of cyanobacterial harmful algal blooms.</title>
        <authorList>
            <person name="Chun S.J."/>
        </authorList>
    </citation>
    <scope>NUCLEOTIDE SEQUENCE [LARGE SCALE GENOMIC DNA]</scope>
    <source>
        <strain evidence="1 2">Seoho-28</strain>
    </source>
</reference>
<evidence type="ECO:0000313" key="1">
    <source>
        <dbReference type="EMBL" id="PTL55373.1"/>
    </source>
</evidence>
<dbReference type="RefSeq" id="WP_107570416.1">
    <property type="nucleotide sequence ID" value="NZ_PYYB01000003.1"/>
</dbReference>
<dbReference type="OrthoDB" id="3577648at2"/>
<sequence length="83" mass="9217">MTVDIHQAVRKHGIADADVEHAMANAIATDEQDNDARLYTGRRATADCSRSSPSIAATGRTWRFTRCRCARSTTDSSREPDHR</sequence>